<accession>A0A4Y6PSU9</accession>
<dbReference type="InterPro" id="IPR001492">
    <property type="entry name" value="Flagellin"/>
</dbReference>
<evidence type="ECO:0000256" key="2">
    <source>
        <dbReference type="ARBA" id="ARBA00023143"/>
    </source>
</evidence>
<dbReference type="PRINTS" id="PR00207">
    <property type="entry name" value="FLAGELLIN"/>
</dbReference>
<dbReference type="GO" id="GO:0005576">
    <property type="term" value="C:extracellular region"/>
    <property type="evidence" value="ECO:0007669"/>
    <property type="project" value="UniProtKB-SubCell"/>
</dbReference>
<feature type="domain" description="Flagellin C-terminal" evidence="5">
    <location>
        <begin position="194"/>
        <end position="278"/>
    </location>
</feature>
<dbReference type="AlphaFoldDB" id="A0A4Y6PSU9"/>
<dbReference type="EMBL" id="CP041186">
    <property type="protein sequence ID" value="QDG51320.1"/>
    <property type="molecule type" value="Genomic_DNA"/>
</dbReference>
<dbReference type="RefSeq" id="WP_141197805.1">
    <property type="nucleotide sequence ID" value="NZ_CP041186.1"/>
</dbReference>
<keyword evidence="3" id="KW-0964">Secreted</keyword>
<reference evidence="6 7" key="1">
    <citation type="submission" date="2019-06" db="EMBL/GenBank/DDBJ databases">
        <title>Persicimonas caeni gen. nov., sp. nov., a predatory bacterium isolated from solar saltern.</title>
        <authorList>
            <person name="Wang S."/>
        </authorList>
    </citation>
    <scope>NUCLEOTIDE SEQUENCE [LARGE SCALE GENOMIC DNA]</scope>
    <source>
        <strain evidence="6 7">YN101</strain>
    </source>
</reference>
<dbReference type="GO" id="GO:0005198">
    <property type="term" value="F:structural molecule activity"/>
    <property type="evidence" value="ECO:0007669"/>
    <property type="project" value="UniProtKB-UniRule"/>
</dbReference>
<evidence type="ECO:0000313" key="6">
    <source>
        <dbReference type="EMBL" id="QDG51320.1"/>
    </source>
</evidence>
<dbReference type="OrthoDB" id="9796789at2"/>
<sequence>MGMVLQTNVSSMSAQRHLGKTSRALNSNIAKLSSGFRINSAADDAAGLAISEEMKADIRSLAQAERNSNDAISMIQTAEGAMGEIHGVLGRMRELAVQASSDGINDTQRGHLDTEFQELEAEIDRIAGVTKYNGNALLDGTMAATFQVGADSGETLSVSITQDFSAAGLGTTPGTSDLSTVDLTSRTNADASLAEIDAAISQVSSSRASVGATQNRLEVTIDNLSVTRENLSAANSRIRDTDVASEMASMTKNQILMQAGTSMLAQANSMPQTALGLLG</sequence>
<dbReference type="Pfam" id="PF00700">
    <property type="entry name" value="Flagellin_C"/>
    <property type="match status" value="1"/>
</dbReference>
<dbReference type="Pfam" id="PF00669">
    <property type="entry name" value="Flagellin_N"/>
    <property type="match status" value="1"/>
</dbReference>
<proteinExistence type="inferred from homology"/>
<evidence type="ECO:0000313" key="7">
    <source>
        <dbReference type="Proteomes" id="UP000315995"/>
    </source>
</evidence>
<comment type="subcellular location">
    <subcellularLocation>
        <location evidence="3">Secreted</location>
    </subcellularLocation>
    <subcellularLocation>
        <location evidence="3">Bacterial flagellum</location>
    </subcellularLocation>
</comment>
<comment type="similarity">
    <text evidence="1 3">Belongs to the bacterial flagellin family.</text>
</comment>
<evidence type="ECO:0000256" key="3">
    <source>
        <dbReference type="RuleBase" id="RU362073"/>
    </source>
</evidence>
<name>A0A4Y6PSU9_PERCE</name>
<dbReference type="Gene3D" id="1.20.1330.10">
    <property type="entry name" value="f41 fragment of flagellin, N-terminal domain"/>
    <property type="match status" value="1"/>
</dbReference>
<keyword evidence="7" id="KW-1185">Reference proteome</keyword>
<organism evidence="6 7">
    <name type="scientific">Persicimonas caeni</name>
    <dbReference type="NCBI Taxonomy" id="2292766"/>
    <lineage>
        <taxon>Bacteria</taxon>
        <taxon>Deltaproteobacteria</taxon>
        <taxon>Bradymonadales</taxon>
        <taxon>Bradymonadaceae</taxon>
        <taxon>Persicimonas</taxon>
    </lineage>
</organism>
<dbReference type="PANTHER" id="PTHR42792:SF2">
    <property type="entry name" value="FLAGELLIN"/>
    <property type="match status" value="1"/>
</dbReference>
<evidence type="ECO:0000256" key="1">
    <source>
        <dbReference type="ARBA" id="ARBA00005709"/>
    </source>
</evidence>
<keyword evidence="6" id="KW-0282">Flagellum</keyword>
<gene>
    <name evidence="6" type="ORF">FIV42_11375</name>
</gene>
<accession>A0A5B8Y4G6</accession>
<keyword evidence="6" id="KW-0969">Cilium</keyword>
<dbReference type="GO" id="GO:0009288">
    <property type="term" value="C:bacterial-type flagellum"/>
    <property type="evidence" value="ECO:0007669"/>
    <property type="project" value="UniProtKB-SubCell"/>
</dbReference>
<evidence type="ECO:0000259" key="4">
    <source>
        <dbReference type="Pfam" id="PF00669"/>
    </source>
</evidence>
<dbReference type="InterPro" id="IPR001029">
    <property type="entry name" value="Flagellin_N"/>
</dbReference>
<dbReference type="SUPFAM" id="SSF64518">
    <property type="entry name" value="Phase 1 flagellin"/>
    <property type="match status" value="1"/>
</dbReference>
<evidence type="ECO:0000259" key="5">
    <source>
        <dbReference type="Pfam" id="PF00700"/>
    </source>
</evidence>
<dbReference type="InterPro" id="IPR042187">
    <property type="entry name" value="Flagellin_C_sub2"/>
</dbReference>
<keyword evidence="6" id="KW-0966">Cell projection</keyword>
<comment type="function">
    <text evidence="3">Flagellin is the subunit protein which polymerizes to form the filaments of bacterial flagella.</text>
</comment>
<feature type="domain" description="Flagellin N-terminal" evidence="4">
    <location>
        <begin position="7"/>
        <end position="141"/>
    </location>
</feature>
<dbReference type="Proteomes" id="UP000315995">
    <property type="component" value="Chromosome"/>
</dbReference>
<dbReference type="PANTHER" id="PTHR42792">
    <property type="entry name" value="FLAGELLIN"/>
    <property type="match status" value="1"/>
</dbReference>
<dbReference type="Gene3D" id="6.10.10.10">
    <property type="entry name" value="Flagellar export chaperone, C-terminal domain"/>
    <property type="match status" value="1"/>
</dbReference>
<protein>
    <recommendedName>
        <fullName evidence="3">Flagellin</fullName>
    </recommendedName>
</protein>
<keyword evidence="2 3" id="KW-0975">Bacterial flagellum</keyword>
<dbReference type="InterPro" id="IPR046358">
    <property type="entry name" value="Flagellin_C"/>
</dbReference>